<comment type="caution">
    <text evidence="1">The sequence shown here is derived from an EMBL/GenBank/DDBJ whole genome shotgun (WGS) entry which is preliminary data.</text>
</comment>
<protein>
    <recommendedName>
        <fullName evidence="3">YwgA family protein</fullName>
    </recommendedName>
</protein>
<evidence type="ECO:0000313" key="2">
    <source>
        <dbReference type="Proteomes" id="UP000245938"/>
    </source>
</evidence>
<reference evidence="1 2" key="1">
    <citation type="submission" date="2018-05" db="EMBL/GenBank/DDBJ databases">
        <title>Kurthia sibirica genome sequence.</title>
        <authorList>
            <person name="Maclea K.S."/>
            <person name="Goen A.E."/>
        </authorList>
    </citation>
    <scope>NUCLEOTIDE SEQUENCE [LARGE SCALE GENOMIC DNA]</scope>
    <source>
        <strain evidence="1 2">ATCC 49154</strain>
    </source>
</reference>
<evidence type="ECO:0000313" key="1">
    <source>
        <dbReference type="EMBL" id="PWI23884.1"/>
    </source>
</evidence>
<gene>
    <name evidence="1" type="ORF">DEX24_15565</name>
</gene>
<sequence>MLEDHAKVVQFMSLAGEVTGRKKLQKMIFIAKKLDFSFQEKYKFHMYGPYSDELTVRIEELCNLGFLEEKMENKGSYSQYCYRATAKGEEFTSIIEEASLALQKTIILMNQQNSRFLELVATLLFFDNLTQKQRIEKVKTVKASLKLTDDELQNAFLFIDNLQQF</sequence>
<keyword evidence="2" id="KW-1185">Reference proteome</keyword>
<organism evidence="1 2">
    <name type="scientific">Kurthia sibirica</name>
    <dbReference type="NCBI Taxonomy" id="202750"/>
    <lineage>
        <taxon>Bacteria</taxon>
        <taxon>Bacillati</taxon>
        <taxon>Bacillota</taxon>
        <taxon>Bacilli</taxon>
        <taxon>Bacillales</taxon>
        <taxon>Caryophanaceae</taxon>
        <taxon>Kurthia</taxon>
    </lineage>
</organism>
<dbReference type="Proteomes" id="UP000245938">
    <property type="component" value="Unassembled WGS sequence"/>
</dbReference>
<proteinExistence type="predicted"/>
<evidence type="ECO:0008006" key="3">
    <source>
        <dbReference type="Google" id="ProtNLM"/>
    </source>
</evidence>
<accession>A0A2U3AHB6</accession>
<dbReference type="EMBL" id="QFVR01000030">
    <property type="protein sequence ID" value="PWI23884.1"/>
    <property type="molecule type" value="Genomic_DNA"/>
</dbReference>
<dbReference type="OrthoDB" id="5507947at2"/>
<dbReference type="AlphaFoldDB" id="A0A2U3AHB6"/>
<dbReference type="RefSeq" id="WP_109307314.1">
    <property type="nucleotide sequence ID" value="NZ_BJUF01000047.1"/>
</dbReference>
<name>A0A2U3AHB6_9BACL</name>